<dbReference type="Gramene" id="CDY56099">
    <property type="protein sequence ID" value="CDY56099"/>
    <property type="gene ID" value="GSBRNA2T00017814001"/>
</dbReference>
<dbReference type="Pfam" id="PF13456">
    <property type="entry name" value="RVT_3"/>
    <property type="match status" value="1"/>
</dbReference>
<dbReference type="Proteomes" id="UP000028999">
    <property type="component" value="Unassembled WGS sequence"/>
</dbReference>
<protein>
    <submittedName>
        <fullName evidence="2">BnaC02g44330D protein</fullName>
    </submittedName>
</protein>
<proteinExistence type="predicted"/>
<organism evidence="2 3">
    <name type="scientific">Brassica napus</name>
    <name type="common">Rape</name>
    <dbReference type="NCBI Taxonomy" id="3708"/>
    <lineage>
        <taxon>Eukaryota</taxon>
        <taxon>Viridiplantae</taxon>
        <taxon>Streptophyta</taxon>
        <taxon>Embryophyta</taxon>
        <taxon>Tracheophyta</taxon>
        <taxon>Spermatophyta</taxon>
        <taxon>Magnoliopsida</taxon>
        <taxon>eudicotyledons</taxon>
        <taxon>Gunneridae</taxon>
        <taxon>Pentapetalae</taxon>
        <taxon>rosids</taxon>
        <taxon>malvids</taxon>
        <taxon>Brassicales</taxon>
        <taxon>Brassicaceae</taxon>
        <taxon>Brassiceae</taxon>
        <taxon>Brassica</taxon>
    </lineage>
</organism>
<keyword evidence="3" id="KW-1185">Reference proteome</keyword>
<dbReference type="AlphaFoldDB" id="A0A078IWM0"/>
<dbReference type="PaxDb" id="3708-A0A078IWM0"/>
<accession>A0A078IWM0</accession>
<gene>
    <name evidence="2" type="primary">BnaC02g44330D</name>
    <name evidence="2" type="ORF">GSBRNA2T00017814001</name>
</gene>
<name>A0A078IWM0_BRANA</name>
<dbReference type="InterPro" id="IPR002156">
    <property type="entry name" value="RNaseH_domain"/>
</dbReference>
<sequence length="128" mass="14795">MQTKHNFDYRVKYLKLYLKTKHENAAWKKETNTAAFGCIFKSREGRIIHTTSRVKKYVASPLIAEALALRWTLTTALSQGFHSICFHTHYKSFLAAISSKLPPADLSESSRISNIYLFNFYQFLLSLL</sequence>
<evidence type="ECO:0000259" key="1">
    <source>
        <dbReference type="Pfam" id="PF13456"/>
    </source>
</evidence>
<dbReference type="EMBL" id="LK033457">
    <property type="protein sequence ID" value="CDY56099.1"/>
    <property type="molecule type" value="Genomic_DNA"/>
</dbReference>
<dbReference type="GO" id="GO:0003676">
    <property type="term" value="F:nucleic acid binding"/>
    <property type="evidence" value="ECO:0007669"/>
    <property type="project" value="InterPro"/>
</dbReference>
<evidence type="ECO:0000313" key="2">
    <source>
        <dbReference type="EMBL" id="CDY56099.1"/>
    </source>
</evidence>
<dbReference type="GO" id="GO:0004523">
    <property type="term" value="F:RNA-DNA hybrid ribonuclease activity"/>
    <property type="evidence" value="ECO:0007669"/>
    <property type="project" value="InterPro"/>
</dbReference>
<reference evidence="2 3" key="1">
    <citation type="journal article" date="2014" name="Science">
        <title>Plant genetics. Early allopolyploid evolution in the post-Neolithic Brassica napus oilseed genome.</title>
        <authorList>
            <person name="Chalhoub B."/>
            <person name="Denoeud F."/>
            <person name="Liu S."/>
            <person name="Parkin I.A."/>
            <person name="Tang H."/>
            <person name="Wang X."/>
            <person name="Chiquet J."/>
            <person name="Belcram H."/>
            <person name="Tong C."/>
            <person name="Samans B."/>
            <person name="Correa M."/>
            <person name="Da Silva C."/>
            <person name="Just J."/>
            <person name="Falentin C."/>
            <person name="Koh C.S."/>
            <person name="Le Clainche I."/>
            <person name="Bernard M."/>
            <person name="Bento P."/>
            <person name="Noel B."/>
            <person name="Labadie K."/>
            <person name="Alberti A."/>
            <person name="Charles M."/>
            <person name="Arnaud D."/>
            <person name="Guo H."/>
            <person name="Daviaud C."/>
            <person name="Alamery S."/>
            <person name="Jabbari K."/>
            <person name="Zhao M."/>
            <person name="Edger P.P."/>
            <person name="Chelaifa H."/>
            <person name="Tack D."/>
            <person name="Lassalle G."/>
            <person name="Mestiri I."/>
            <person name="Schnel N."/>
            <person name="Le Paslier M.C."/>
            <person name="Fan G."/>
            <person name="Renault V."/>
            <person name="Bayer P.E."/>
            <person name="Golicz A.A."/>
            <person name="Manoli S."/>
            <person name="Lee T.H."/>
            <person name="Thi V.H."/>
            <person name="Chalabi S."/>
            <person name="Hu Q."/>
            <person name="Fan C."/>
            <person name="Tollenaere R."/>
            <person name="Lu Y."/>
            <person name="Battail C."/>
            <person name="Shen J."/>
            <person name="Sidebottom C.H."/>
            <person name="Wang X."/>
            <person name="Canaguier A."/>
            <person name="Chauveau A."/>
            <person name="Berard A."/>
            <person name="Deniot G."/>
            <person name="Guan M."/>
            <person name="Liu Z."/>
            <person name="Sun F."/>
            <person name="Lim Y.P."/>
            <person name="Lyons E."/>
            <person name="Town C.D."/>
            <person name="Bancroft I."/>
            <person name="Wang X."/>
            <person name="Meng J."/>
            <person name="Ma J."/>
            <person name="Pires J.C."/>
            <person name="King G.J."/>
            <person name="Brunel D."/>
            <person name="Delourme R."/>
            <person name="Renard M."/>
            <person name="Aury J.M."/>
            <person name="Adams K.L."/>
            <person name="Batley J."/>
            <person name="Snowdon R.J."/>
            <person name="Tost J."/>
            <person name="Edwards D."/>
            <person name="Zhou Y."/>
            <person name="Hua W."/>
            <person name="Sharpe A.G."/>
            <person name="Paterson A.H."/>
            <person name="Guan C."/>
            <person name="Wincker P."/>
        </authorList>
    </citation>
    <scope>NUCLEOTIDE SEQUENCE [LARGE SCALE GENOMIC DNA]</scope>
    <source>
        <strain evidence="3">cv. Darmor-bzh</strain>
    </source>
</reference>
<feature type="domain" description="RNase H type-1" evidence="1">
    <location>
        <begin position="24"/>
        <end position="102"/>
    </location>
</feature>
<evidence type="ECO:0000313" key="3">
    <source>
        <dbReference type="Proteomes" id="UP000028999"/>
    </source>
</evidence>